<sequence length="243" mass="26850">MDPKEETTKNAPSGEEAQQPKKDETQATVENGDSSVPVQAVKSEVSIADRGAAESTDDLSGKLAPNSGVVSFGESAAGSGTFDSEELQNYLKRQATTTMFGLPSRFFESKEGFRVWGAEKLTDPAVQPYDDHDPNLPKPFHVSLPGYHPSLCTYVLAKSEKAPRDPLLGPEISIYPPTWIPHWEPDPNFKPQAYNFNWEENGTFQMERLPYPKAVFDPADGSAHGMYKQAYPYTAYPYGVPRV</sequence>
<dbReference type="EMBL" id="AHZU02001075">
    <property type="protein sequence ID" value="KFG36629.1"/>
    <property type="molecule type" value="Genomic_DNA"/>
</dbReference>
<evidence type="ECO:0000256" key="1">
    <source>
        <dbReference type="SAM" id="MobiDB-lite"/>
    </source>
</evidence>
<organism evidence="2 3">
    <name type="scientific">Toxoplasma gondii GAB2-2007-GAL-DOM2</name>
    <dbReference type="NCBI Taxonomy" id="1130820"/>
    <lineage>
        <taxon>Eukaryota</taxon>
        <taxon>Sar</taxon>
        <taxon>Alveolata</taxon>
        <taxon>Apicomplexa</taxon>
        <taxon>Conoidasida</taxon>
        <taxon>Coccidia</taxon>
        <taxon>Eucoccidiorida</taxon>
        <taxon>Eimeriorina</taxon>
        <taxon>Sarcocystidae</taxon>
        <taxon>Toxoplasma</taxon>
    </lineage>
</organism>
<accession>A0A086JWW1</accession>
<protein>
    <recommendedName>
        <fullName evidence="4">Inner membrane complex protein 22</fullName>
    </recommendedName>
</protein>
<dbReference type="OrthoDB" id="328415at2759"/>
<dbReference type="AlphaFoldDB" id="A0A086JWW1"/>
<dbReference type="VEuPathDB" id="ToxoDB:TGDOM2_316340"/>
<reference evidence="2 3" key="1">
    <citation type="submission" date="2014-02" db="EMBL/GenBank/DDBJ databases">
        <authorList>
            <person name="Sibley D."/>
            <person name="Venepally P."/>
            <person name="Karamycheva S."/>
            <person name="Hadjithomas M."/>
            <person name="Khan A."/>
            <person name="Brunk B."/>
            <person name="Roos D."/>
            <person name="Caler E."/>
            <person name="Lorenzi H."/>
        </authorList>
    </citation>
    <scope>NUCLEOTIDE SEQUENCE [LARGE SCALE GENOMIC DNA]</scope>
    <source>
        <strain evidence="2 3">GAB2-2007-GAL-DOM2</strain>
    </source>
</reference>
<feature type="region of interest" description="Disordered" evidence="1">
    <location>
        <begin position="1"/>
        <end position="40"/>
    </location>
</feature>
<gene>
    <name evidence="2" type="ORF">TGDOM2_316340</name>
</gene>
<proteinExistence type="predicted"/>
<dbReference type="Proteomes" id="UP000028837">
    <property type="component" value="Unassembled WGS sequence"/>
</dbReference>
<feature type="compositionally biased region" description="Polar residues" evidence="1">
    <location>
        <begin position="26"/>
        <end position="37"/>
    </location>
</feature>
<evidence type="ECO:0000313" key="3">
    <source>
        <dbReference type="Proteomes" id="UP000028837"/>
    </source>
</evidence>
<comment type="caution">
    <text evidence="2">The sequence shown here is derived from an EMBL/GenBank/DDBJ whole genome shotgun (WGS) entry which is preliminary data.</text>
</comment>
<evidence type="ECO:0008006" key="4">
    <source>
        <dbReference type="Google" id="ProtNLM"/>
    </source>
</evidence>
<name>A0A086JWW1_TOXGO</name>
<evidence type="ECO:0000313" key="2">
    <source>
        <dbReference type="EMBL" id="KFG36629.1"/>
    </source>
</evidence>